<sequence length="208" mass="21638">MLLVGLPGLALDGPQSGTWGTAPGCLVSKDLLSCPVKQSGIGLSRLLCPRGSGACVCHSTLQFPRRAEDPQVEVATSPRTEVCVDVPVPSNSALATLSTPPRTGTVDPDTRHHRDPLGCGGIQPPPKGHRVSHCRTHHGPLSCRSQNPDPAMRAPPPMLLAEQTLAGEADLGSRPPEASMAGDFRRLLAPRSPPPPPAATVLFSASLA</sequence>
<protein>
    <submittedName>
        <fullName evidence="2">Uncharacterized protein</fullName>
    </submittedName>
</protein>
<evidence type="ECO:0000313" key="3">
    <source>
        <dbReference type="Proteomes" id="UP001266305"/>
    </source>
</evidence>
<name>A0ABQ9VBH1_SAGOE</name>
<feature type="region of interest" description="Disordered" evidence="1">
    <location>
        <begin position="121"/>
        <end position="154"/>
    </location>
</feature>
<evidence type="ECO:0000313" key="2">
    <source>
        <dbReference type="EMBL" id="KAK2105727.1"/>
    </source>
</evidence>
<reference evidence="2 3" key="1">
    <citation type="submission" date="2023-05" db="EMBL/GenBank/DDBJ databases">
        <title>B98-5 Cell Line De Novo Hybrid Assembly: An Optical Mapping Approach.</title>
        <authorList>
            <person name="Kananen K."/>
            <person name="Auerbach J.A."/>
            <person name="Kautto E."/>
            <person name="Blachly J.S."/>
        </authorList>
    </citation>
    <scope>NUCLEOTIDE SEQUENCE [LARGE SCALE GENOMIC DNA]</scope>
    <source>
        <strain evidence="2">B95-8</strain>
        <tissue evidence="2">Cell line</tissue>
    </source>
</reference>
<evidence type="ECO:0000256" key="1">
    <source>
        <dbReference type="SAM" id="MobiDB-lite"/>
    </source>
</evidence>
<keyword evidence="3" id="KW-1185">Reference proteome</keyword>
<proteinExistence type="predicted"/>
<organism evidence="2 3">
    <name type="scientific">Saguinus oedipus</name>
    <name type="common">Cotton-top tamarin</name>
    <name type="synonym">Oedipomidas oedipus</name>
    <dbReference type="NCBI Taxonomy" id="9490"/>
    <lineage>
        <taxon>Eukaryota</taxon>
        <taxon>Metazoa</taxon>
        <taxon>Chordata</taxon>
        <taxon>Craniata</taxon>
        <taxon>Vertebrata</taxon>
        <taxon>Euteleostomi</taxon>
        <taxon>Mammalia</taxon>
        <taxon>Eutheria</taxon>
        <taxon>Euarchontoglires</taxon>
        <taxon>Primates</taxon>
        <taxon>Haplorrhini</taxon>
        <taxon>Platyrrhini</taxon>
        <taxon>Cebidae</taxon>
        <taxon>Callitrichinae</taxon>
        <taxon>Saguinus</taxon>
    </lineage>
</organism>
<comment type="caution">
    <text evidence="2">The sequence shown here is derived from an EMBL/GenBank/DDBJ whole genome shotgun (WGS) entry which is preliminary data.</text>
</comment>
<feature type="compositionally biased region" description="Basic residues" evidence="1">
    <location>
        <begin position="127"/>
        <end position="138"/>
    </location>
</feature>
<gene>
    <name evidence="2" type="ORF">P7K49_015241</name>
</gene>
<dbReference type="EMBL" id="JASSZA010000007">
    <property type="protein sequence ID" value="KAK2105727.1"/>
    <property type="molecule type" value="Genomic_DNA"/>
</dbReference>
<dbReference type="Proteomes" id="UP001266305">
    <property type="component" value="Unassembled WGS sequence"/>
</dbReference>
<accession>A0ABQ9VBH1</accession>